<organism evidence="2 3">
    <name type="scientific">Rossellomorea vietnamensis</name>
    <dbReference type="NCBI Taxonomy" id="218284"/>
    <lineage>
        <taxon>Bacteria</taxon>
        <taxon>Bacillati</taxon>
        <taxon>Bacillota</taxon>
        <taxon>Bacilli</taxon>
        <taxon>Bacillales</taxon>
        <taxon>Bacillaceae</taxon>
        <taxon>Rossellomorea</taxon>
    </lineage>
</organism>
<sequence>MEAIILLNEPVVATMLILALIAVGEVISIKTRARVPMLLVVSLGYLVLMWVGVIPKDLVENSTFSMVGAVLFAPLIVHMGTLIPMKIIRQQYKSVVIALLGIVIAAGTILVTVSPIFGYNTAAAGTGPLTGGIIAFVITSEKLQALGLTTLITIPIIVLSLQSLIGLPLTTYFLRRYAVKVKEQMGSNLYVAAASEAAVRQESLDQAEVEEEEPVKKSWIPDRYATSSILLFQLFLGGSLAVVAGNLTGVHFSIWALVIGLAGTLSGFYRDNMMERANSFGVGMVGVIFVIIPSMNQVTFGLFLQNLPAVALILVIGSVGIILGGFVGAKLVKWDADKGIPVALTAMYGFPGDYLVCEEVSRSVGETKEEQEYIFNEILSPMLVGGFTTVTIASIFIASILMGTL</sequence>
<proteinExistence type="predicted"/>
<keyword evidence="1" id="KW-0472">Membrane</keyword>
<feature type="transmembrane region" description="Helical" evidence="1">
    <location>
        <begin position="152"/>
        <end position="174"/>
    </location>
</feature>
<gene>
    <name evidence="2" type="ORF">FZC84_22140</name>
</gene>
<protein>
    <submittedName>
        <fullName evidence="2">Uncharacterized protein</fullName>
    </submittedName>
</protein>
<feature type="transmembrane region" description="Helical" evidence="1">
    <location>
        <begin position="95"/>
        <end position="117"/>
    </location>
</feature>
<feature type="transmembrane region" description="Helical" evidence="1">
    <location>
        <begin position="66"/>
        <end position="83"/>
    </location>
</feature>
<feature type="transmembrane region" description="Helical" evidence="1">
    <location>
        <begin position="378"/>
        <end position="402"/>
    </location>
</feature>
<dbReference type="EMBL" id="VTEG01000035">
    <property type="protein sequence ID" value="TYR94860.1"/>
    <property type="molecule type" value="Genomic_DNA"/>
</dbReference>
<dbReference type="Proteomes" id="UP000325182">
    <property type="component" value="Unassembled WGS sequence"/>
</dbReference>
<feature type="transmembrane region" description="Helical" evidence="1">
    <location>
        <begin position="36"/>
        <end position="54"/>
    </location>
</feature>
<dbReference type="InterPro" id="IPR049576">
    <property type="entry name" value="HDC-like"/>
</dbReference>
<keyword evidence="1" id="KW-0812">Transmembrane</keyword>
<dbReference type="CDD" id="cd21416">
    <property type="entry name" value="HDC_protein"/>
    <property type="match status" value="1"/>
</dbReference>
<evidence type="ECO:0000313" key="3">
    <source>
        <dbReference type="Proteomes" id="UP000325182"/>
    </source>
</evidence>
<feature type="transmembrane region" description="Helical" evidence="1">
    <location>
        <begin position="309"/>
        <end position="329"/>
    </location>
</feature>
<accession>A0A5D4M1A6</accession>
<keyword evidence="1" id="KW-1133">Transmembrane helix</keyword>
<feature type="transmembrane region" description="Helical" evidence="1">
    <location>
        <begin position="250"/>
        <end position="269"/>
    </location>
</feature>
<feature type="transmembrane region" description="Helical" evidence="1">
    <location>
        <begin position="281"/>
        <end position="303"/>
    </location>
</feature>
<reference evidence="2 3" key="1">
    <citation type="submission" date="2019-08" db="EMBL/GenBank/DDBJ databases">
        <title>Bacillus genomes from the desert of Cuatro Cienegas, Coahuila.</title>
        <authorList>
            <person name="Olmedo-Alvarez G."/>
        </authorList>
    </citation>
    <scope>NUCLEOTIDE SEQUENCE [LARGE SCALE GENOMIC DNA]</scope>
    <source>
        <strain evidence="2 3">CH128b_4D</strain>
    </source>
</reference>
<evidence type="ECO:0000313" key="2">
    <source>
        <dbReference type="EMBL" id="TYR94860.1"/>
    </source>
</evidence>
<feature type="transmembrane region" description="Helical" evidence="1">
    <location>
        <begin position="224"/>
        <end position="244"/>
    </location>
</feature>
<feature type="transmembrane region" description="Helical" evidence="1">
    <location>
        <begin position="12"/>
        <end position="29"/>
    </location>
</feature>
<dbReference type="AlphaFoldDB" id="A0A5D4M1A6"/>
<comment type="caution">
    <text evidence="2">The sequence shown here is derived from an EMBL/GenBank/DDBJ whole genome shotgun (WGS) entry which is preliminary data.</text>
</comment>
<name>A0A5D4M1A6_9BACI</name>
<evidence type="ECO:0000256" key="1">
    <source>
        <dbReference type="SAM" id="Phobius"/>
    </source>
</evidence>